<protein>
    <recommendedName>
        <fullName evidence="4">DDE domain-containing protein</fullName>
    </recommendedName>
</protein>
<dbReference type="PANTHER" id="PTHR35528">
    <property type="entry name" value="BLL1675 PROTEIN"/>
    <property type="match status" value="1"/>
</dbReference>
<gene>
    <name evidence="5" type="ORF">ID47_01105</name>
    <name evidence="6" type="ORF">ID47_01365</name>
</gene>
<dbReference type="NCBIfam" id="NF033587">
    <property type="entry name" value="transpos_IS6"/>
    <property type="match status" value="1"/>
</dbReference>
<keyword evidence="1" id="KW-0815">Transposition</keyword>
<dbReference type="KEGG" id="paca:ID47_01365"/>
<dbReference type="EMBL" id="CP008941">
    <property type="protein sequence ID" value="AIK95677.1"/>
    <property type="molecule type" value="Genomic_DNA"/>
</dbReference>
<dbReference type="InterPro" id="IPR047930">
    <property type="entry name" value="Transpos_IS6"/>
</dbReference>
<dbReference type="AlphaFoldDB" id="A0A077AY19"/>
<dbReference type="KEGG" id="paca:ID47_01105"/>
<dbReference type="InterPro" id="IPR052183">
    <property type="entry name" value="IS_Transposase"/>
</dbReference>
<name>A0A077AY19_9PROT</name>
<evidence type="ECO:0000259" key="4">
    <source>
        <dbReference type="Pfam" id="PF13610"/>
    </source>
</evidence>
<dbReference type="RefSeq" id="WP_038462904.1">
    <property type="nucleotide sequence ID" value="NZ_CP008941.1"/>
</dbReference>
<evidence type="ECO:0000313" key="7">
    <source>
        <dbReference type="Proteomes" id="UP000028926"/>
    </source>
</evidence>
<evidence type="ECO:0000313" key="5">
    <source>
        <dbReference type="EMBL" id="AIK95640.1"/>
    </source>
</evidence>
<keyword evidence="7" id="KW-1185">Reference proteome</keyword>
<keyword evidence="3" id="KW-0233">DNA recombination</keyword>
<evidence type="ECO:0000256" key="2">
    <source>
        <dbReference type="ARBA" id="ARBA00023125"/>
    </source>
</evidence>
<evidence type="ECO:0000313" key="6">
    <source>
        <dbReference type="EMBL" id="AIK95677.1"/>
    </source>
</evidence>
<keyword evidence="2" id="KW-0238">DNA-binding</keyword>
<dbReference type="eggNOG" id="COG3316">
    <property type="taxonomic scope" value="Bacteria"/>
</dbReference>
<reference evidence="5 7" key="1">
    <citation type="submission" date="2014-07" db="EMBL/GenBank/DDBJ databases">
        <title>Comparative genomic insights into amoeba endosymbionts belonging to the families of Holosporaceae and Candidatus Midichloriaceae within Rickettsiales.</title>
        <authorList>
            <person name="Wang Z."/>
            <person name="Wu M."/>
        </authorList>
    </citation>
    <scope>NUCLEOTIDE SEQUENCE [LARGE SCALE GENOMIC DNA]</scope>
    <source>
        <strain evidence="5">PRA3</strain>
    </source>
</reference>
<dbReference type="InterPro" id="IPR032874">
    <property type="entry name" value="DDE_dom"/>
</dbReference>
<feature type="domain" description="DDE" evidence="4">
    <location>
        <begin position="74"/>
        <end position="202"/>
    </location>
</feature>
<accession>A0A077AY19</accession>
<dbReference type="PANTHER" id="PTHR35528:SF3">
    <property type="entry name" value="BLL1675 PROTEIN"/>
    <property type="match status" value="1"/>
</dbReference>
<dbReference type="Proteomes" id="UP000028926">
    <property type="component" value="Chromosome"/>
</dbReference>
<dbReference type="GO" id="GO:0003677">
    <property type="term" value="F:DNA binding"/>
    <property type="evidence" value="ECO:0007669"/>
    <property type="project" value="UniProtKB-KW"/>
</dbReference>
<sequence length="236" mass="27783">MSLTKAPKRHRFPVSIISQAVWLYYRFNLSYRDVQEQLAFRGIILSHETVRKWCTKFALHFIDVIKKHERKPSDKWHLDEMALKINGEVFVLWRAVDSDGIELDIFLQKHRNKKSAIRFLSRLLGTYPAPRVIVTDKLKSYVKPIQFMCRKADHRTHKRLNNRIENAHQPTRRKEKCLIKFKSAPGVQRLLSLMGKVRNIFSVEVSRYKNKAPDQRFAFAAAKTIWLEAALELLSV</sequence>
<organism evidence="5 7">
    <name type="scientific">Candidatus Odyssella acanthamoebae</name>
    <dbReference type="NCBI Taxonomy" id="91604"/>
    <lineage>
        <taxon>Bacteria</taxon>
        <taxon>Pseudomonadati</taxon>
        <taxon>Pseudomonadota</taxon>
        <taxon>Alphaproteobacteria</taxon>
        <taxon>Holosporales</taxon>
        <taxon>Candidatus Paracaedibacteraceae</taxon>
        <taxon>Candidatus Odyssella</taxon>
    </lineage>
</organism>
<dbReference type="Pfam" id="PF13610">
    <property type="entry name" value="DDE_Tnp_IS240"/>
    <property type="match status" value="1"/>
</dbReference>
<proteinExistence type="predicted"/>
<evidence type="ECO:0000256" key="1">
    <source>
        <dbReference type="ARBA" id="ARBA00022578"/>
    </source>
</evidence>
<dbReference type="OrthoDB" id="4315389at2"/>
<dbReference type="HOGENOM" id="CLU_067322_1_2_5"/>
<dbReference type="GO" id="GO:0006310">
    <property type="term" value="P:DNA recombination"/>
    <property type="evidence" value="ECO:0007669"/>
    <property type="project" value="UniProtKB-KW"/>
</dbReference>
<dbReference type="EMBL" id="CP008941">
    <property type="protein sequence ID" value="AIK95640.1"/>
    <property type="molecule type" value="Genomic_DNA"/>
</dbReference>
<evidence type="ECO:0000256" key="3">
    <source>
        <dbReference type="ARBA" id="ARBA00023172"/>
    </source>
</evidence>
<dbReference type="GO" id="GO:0032196">
    <property type="term" value="P:transposition"/>
    <property type="evidence" value="ECO:0007669"/>
    <property type="project" value="UniProtKB-KW"/>
</dbReference>